<sequence>MTWHKHRRNKRSDAWPFLAMMAAQSRGGGWGSGFGSGFAGGWDDDEDEDFPRGGRRHRRRRRVFGQGELRLALLALIREEPRHGYELIKAIEELTGGEYAPSPGAVYPTLQMLEDEGMIAEAEAEGSKKPYEATVEGIAELDSRADELDGLMERLSRMGEKRSHVRSPDLFRAMGNLASVLKNRARAGKLDKAAIDEIVDIIDEVAKRIERL</sequence>
<dbReference type="AlphaFoldDB" id="A0A1Y6EFN7"/>
<proteinExistence type="predicted"/>
<dbReference type="PANTHER" id="PTHR43252:SF7">
    <property type="entry name" value="TRANSCRIPTIONAL REGULATOR YQJI"/>
    <property type="match status" value="1"/>
</dbReference>
<dbReference type="Pfam" id="PF03551">
    <property type="entry name" value="PadR"/>
    <property type="match status" value="1"/>
</dbReference>
<dbReference type="InterPro" id="IPR005149">
    <property type="entry name" value="Tscrpt_reg_PadR_N"/>
</dbReference>
<keyword evidence="3" id="KW-1185">Reference proteome</keyword>
<dbReference type="Proteomes" id="UP000194420">
    <property type="component" value="Unassembled WGS sequence"/>
</dbReference>
<accession>A0A1Y6EFN7</accession>
<feature type="domain" description="Transcription regulator PadR N-terminal" evidence="1">
    <location>
        <begin position="73"/>
        <end position="142"/>
    </location>
</feature>
<reference evidence="3" key="1">
    <citation type="submission" date="2017-04" db="EMBL/GenBank/DDBJ databases">
        <authorList>
            <person name="Varghese N."/>
            <person name="Submissions S."/>
        </authorList>
    </citation>
    <scope>NUCLEOTIDE SEQUENCE [LARGE SCALE GENOMIC DNA]</scope>
</reference>
<dbReference type="InterPro" id="IPR036388">
    <property type="entry name" value="WH-like_DNA-bd_sf"/>
</dbReference>
<dbReference type="EMBL" id="FXWG01000001">
    <property type="protein sequence ID" value="SMQ61404.1"/>
    <property type="molecule type" value="Genomic_DNA"/>
</dbReference>
<dbReference type="SUPFAM" id="SSF46785">
    <property type="entry name" value="Winged helix' DNA-binding domain"/>
    <property type="match status" value="1"/>
</dbReference>
<evidence type="ECO:0000313" key="3">
    <source>
        <dbReference type="Proteomes" id="UP000194420"/>
    </source>
</evidence>
<gene>
    <name evidence="2" type="ORF">SAMN06297468_0555</name>
</gene>
<protein>
    <submittedName>
        <fullName evidence="2">Transcriptional regulator, PadR family</fullName>
    </submittedName>
</protein>
<dbReference type="RefSeq" id="WP_234989906.1">
    <property type="nucleotide sequence ID" value="NZ_FXWG01000001.1"/>
</dbReference>
<evidence type="ECO:0000259" key="1">
    <source>
        <dbReference type="Pfam" id="PF03551"/>
    </source>
</evidence>
<evidence type="ECO:0000313" key="2">
    <source>
        <dbReference type="EMBL" id="SMQ61404.1"/>
    </source>
</evidence>
<dbReference type="InterPro" id="IPR036390">
    <property type="entry name" value="WH_DNA-bd_sf"/>
</dbReference>
<dbReference type="PANTHER" id="PTHR43252">
    <property type="entry name" value="TRANSCRIPTIONAL REGULATOR YQJI"/>
    <property type="match status" value="1"/>
</dbReference>
<name>A0A1Y6EFN7_9SPHN</name>
<organism evidence="2 3">
    <name type="scientific">Altererythrobacter xiamenensis</name>
    <dbReference type="NCBI Taxonomy" id="1316679"/>
    <lineage>
        <taxon>Bacteria</taxon>
        <taxon>Pseudomonadati</taxon>
        <taxon>Pseudomonadota</taxon>
        <taxon>Alphaproteobacteria</taxon>
        <taxon>Sphingomonadales</taxon>
        <taxon>Erythrobacteraceae</taxon>
        <taxon>Altererythrobacter</taxon>
    </lineage>
</organism>
<dbReference type="Gene3D" id="1.10.10.10">
    <property type="entry name" value="Winged helix-like DNA-binding domain superfamily/Winged helix DNA-binding domain"/>
    <property type="match status" value="1"/>
</dbReference>